<evidence type="ECO:0000256" key="1">
    <source>
        <dbReference type="SAM" id="Phobius"/>
    </source>
</evidence>
<feature type="transmembrane region" description="Helical" evidence="1">
    <location>
        <begin position="32"/>
        <end position="50"/>
    </location>
</feature>
<keyword evidence="1" id="KW-0812">Transmembrane</keyword>
<dbReference type="EMBL" id="NKXS01001709">
    <property type="protein sequence ID" value="PIN17216.1"/>
    <property type="molecule type" value="Genomic_DNA"/>
</dbReference>
<dbReference type="Proteomes" id="UP000231279">
    <property type="component" value="Unassembled WGS sequence"/>
</dbReference>
<keyword evidence="1" id="KW-0472">Membrane</keyword>
<keyword evidence="1" id="KW-1133">Transmembrane helix</keyword>
<comment type="caution">
    <text evidence="2">The sequence shown here is derived from an EMBL/GenBank/DDBJ whole genome shotgun (WGS) entry which is preliminary data.</text>
</comment>
<protein>
    <submittedName>
        <fullName evidence="2">Uncharacterized protein</fullName>
    </submittedName>
</protein>
<name>A0A2G9HI63_9LAMI</name>
<dbReference type="AlphaFoldDB" id="A0A2G9HI63"/>
<sequence>MLSVSLAVKLKLSHIFVNGSAAQYVWCHFARIFNILILNASSVIIMFKFWHTSLSFCGKQHVRNLIVLLIYWCLNTIVKHRASSRCVIGCLNTSRMFRLGS</sequence>
<organism evidence="2 3">
    <name type="scientific">Handroanthus impetiginosus</name>
    <dbReference type="NCBI Taxonomy" id="429701"/>
    <lineage>
        <taxon>Eukaryota</taxon>
        <taxon>Viridiplantae</taxon>
        <taxon>Streptophyta</taxon>
        <taxon>Embryophyta</taxon>
        <taxon>Tracheophyta</taxon>
        <taxon>Spermatophyta</taxon>
        <taxon>Magnoliopsida</taxon>
        <taxon>eudicotyledons</taxon>
        <taxon>Gunneridae</taxon>
        <taxon>Pentapetalae</taxon>
        <taxon>asterids</taxon>
        <taxon>lamiids</taxon>
        <taxon>Lamiales</taxon>
        <taxon>Bignoniaceae</taxon>
        <taxon>Crescentiina</taxon>
        <taxon>Tabebuia alliance</taxon>
        <taxon>Handroanthus</taxon>
    </lineage>
</organism>
<reference evidence="3" key="1">
    <citation type="journal article" date="2018" name="Gigascience">
        <title>Genome assembly of the Pink Ipe (Handroanthus impetiginosus, Bignoniaceae), a highly valued, ecologically keystone Neotropical timber forest tree.</title>
        <authorList>
            <person name="Silva-Junior O.B."/>
            <person name="Grattapaglia D."/>
            <person name="Novaes E."/>
            <person name="Collevatti R.G."/>
        </authorList>
    </citation>
    <scope>NUCLEOTIDE SEQUENCE [LARGE SCALE GENOMIC DNA]</scope>
    <source>
        <strain evidence="3">cv. UFG-1</strain>
    </source>
</reference>
<accession>A0A2G9HI63</accession>
<gene>
    <name evidence="2" type="ORF">CDL12_10129</name>
</gene>
<keyword evidence="3" id="KW-1185">Reference proteome</keyword>
<feature type="transmembrane region" description="Helical" evidence="1">
    <location>
        <begin position="62"/>
        <end position="78"/>
    </location>
</feature>
<evidence type="ECO:0000313" key="2">
    <source>
        <dbReference type="EMBL" id="PIN17216.1"/>
    </source>
</evidence>
<proteinExistence type="predicted"/>
<evidence type="ECO:0000313" key="3">
    <source>
        <dbReference type="Proteomes" id="UP000231279"/>
    </source>
</evidence>